<evidence type="ECO:0000256" key="3">
    <source>
        <dbReference type="ARBA" id="ARBA00022989"/>
    </source>
</evidence>
<evidence type="ECO:0000256" key="1">
    <source>
        <dbReference type="ARBA" id="ARBA00004141"/>
    </source>
</evidence>
<dbReference type="InterPro" id="IPR010432">
    <property type="entry name" value="RDD"/>
</dbReference>
<keyword evidence="8" id="KW-1185">Reference proteome</keyword>
<keyword evidence="3 5" id="KW-1133">Transmembrane helix</keyword>
<evidence type="ECO:0000313" key="8">
    <source>
        <dbReference type="Proteomes" id="UP000199592"/>
    </source>
</evidence>
<sequence length="238" mass="27112">MEQFQIETAQNITIQQNTSNLGERMLAYIIDSFVIVVYTILVFVFLASLDIEFEDQWAFYLILSIPAFLYYLLFETLMNGKTIGKGAMSLRVVKLDGSKPNFANYFVRWALRIIDVTVTSGGGAVLTILLRGKGQRLGDIAAGTTVISEKKRISLHDTLLRDLPEDYQPTFSQVTVFKDREIQTIKELYDGAKLNGNHNIIVSLDNRIKEVTGIQTEMKPIEFVDVVIKDYNYYTQKM</sequence>
<evidence type="ECO:0000256" key="4">
    <source>
        <dbReference type="ARBA" id="ARBA00023136"/>
    </source>
</evidence>
<evidence type="ECO:0000313" key="7">
    <source>
        <dbReference type="EMBL" id="SDW98210.1"/>
    </source>
</evidence>
<protein>
    <submittedName>
        <fullName evidence="7">Uncharacterized membrane protein YckC, RDD family</fullName>
    </submittedName>
</protein>
<dbReference type="GO" id="GO:0016020">
    <property type="term" value="C:membrane"/>
    <property type="evidence" value="ECO:0007669"/>
    <property type="project" value="UniProtKB-SubCell"/>
</dbReference>
<feature type="transmembrane region" description="Helical" evidence="5">
    <location>
        <begin position="25"/>
        <end position="45"/>
    </location>
</feature>
<dbReference type="RefSeq" id="WP_090298097.1">
    <property type="nucleotide sequence ID" value="NZ_FNKI01000003.1"/>
</dbReference>
<dbReference type="EMBL" id="FNMY01000004">
    <property type="protein sequence ID" value="SDW98210.1"/>
    <property type="molecule type" value="Genomic_DNA"/>
</dbReference>
<reference evidence="8" key="1">
    <citation type="submission" date="2016-10" db="EMBL/GenBank/DDBJ databases">
        <authorList>
            <person name="Varghese N."/>
            <person name="Submissions S."/>
        </authorList>
    </citation>
    <scope>NUCLEOTIDE SEQUENCE [LARGE SCALE GENOMIC DNA]</scope>
    <source>
        <strain evidence="8">DSM 25030</strain>
    </source>
</reference>
<accession>A0A1H2XZH5</accession>
<dbReference type="STRING" id="1073328.SAMN05216294_2909"/>
<comment type="subcellular location">
    <subcellularLocation>
        <location evidence="1">Membrane</location>
        <topology evidence="1">Multi-pass membrane protein</topology>
    </subcellularLocation>
</comment>
<keyword evidence="2 5" id="KW-0812">Transmembrane</keyword>
<dbReference type="PANTHER" id="PTHR38480">
    <property type="entry name" value="SLR0254 PROTEIN"/>
    <property type="match status" value="1"/>
</dbReference>
<dbReference type="PANTHER" id="PTHR38480:SF1">
    <property type="entry name" value="SLR0254 PROTEIN"/>
    <property type="match status" value="1"/>
</dbReference>
<evidence type="ECO:0000256" key="2">
    <source>
        <dbReference type="ARBA" id="ARBA00022692"/>
    </source>
</evidence>
<gene>
    <name evidence="7" type="ORF">SAMN04487892_2901</name>
</gene>
<feature type="domain" description="RDD" evidence="6">
    <location>
        <begin position="20"/>
        <end position="143"/>
    </location>
</feature>
<dbReference type="Proteomes" id="UP000199592">
    <property type="component" value="Unassembled WGS sequence"/>
</dbReference>
<evidence type="ECO:0000259" key="6">
    <source>
        <dbReference type="Pfam" id="PF06271"/>
    </source>
</evidence>
<proteinExistence type="predicted"/>
<feature type="transmembrane region" description="Helical" evidence="5">
    <location>
        <begin position="57"/>
        <end position="74"/>
    </location>
</feature>
<organism evidence="7 8">
    <name type="scientific">Flagellimonas zhangzhouensis</name>
    <dbReference type="NCBI Taxonomy" id="1073328"/>
    <lineage>
        <taxon>Bacteria</taxon>
        <taxon>Pseudomonadati</taxon>
        <taxon>Bacteroidota</taxon>
        <taxon>Flavobacteriia</taxon>
        <taxon>Flavobacteriales</taxon>
        <taxon>Flavobacteriaceae</taxon>
        <taxon>Flagellimonas</taxon>
    </lineage>
</organism>
<keyword evidence="4 5" id="KW-0472">Membrane</keyword>
<dbReference type="AlphaFoldDB" id="A0A1H2XZH5"/>
<dbReference type="OrthoDB" id="9814143at2"/>
<dbReference type="Pfam" id="PF06271">
    <property type="entry name" value="RDD"/>
    <property type="match status" value="1"/>
</dbReference>
<evidence type="ECO:0000256" key="5">
    <source>
        <dbReference type="SAM" id="Phobius"/>
    </source>
</evidence>
<name>A0A1H2XZH5_9FLAO</name>